<keyword evidence="2" id="KW-1185">Reference proteome</keyword>
<protein>
    <submittedName>
        <fullName evidence="1">Uncharacterized protein</fullName>
    </submittedName>
</protein>
<reference evidence="1" key="1">
    <citation type="submission" date="2022-06" db="EMBL/GenBank/DDBJ databases">
        <authorList>
            <person name="Legras J.-L."/>
            <person name="Devillers H."/>
            <person name="Grondin C."/>
        </authorList>
    </citation>
    <scope>NUCLEOTIDE SEQUENCE</scope>
    <source>
        <strain evidence="1">CLIB 1444</strain>
    </source>
</reference>
<sequence length="685" mass="78994">MDTFKTETNFVSSFWDEKDLGFQTVSKRIKNALITQQELLNYYSERILIEKEYSKKLEKLNSTPLGSFETGVLKKSLDKLNFENGEMVKSNNKFVRSINQINYDKLNNFYQIYSKRTKKVMSHMSKIVEKKTDISKDLKITKETYRDNCASIKSLGLTIQTTWGKELEKHEKKLAKLQQNLGNSEKNYRLSLDNYSKINEIFKRDWLISLKEIYQLEIERLQTIKINCFNYCNNVATLCVDNDQSVDLARSFFAKISPPQDLQDFSNNYGTGNKILNEYKFVDFMKGLDDENDVKFETADFETPEFNHLLARSYSTYSHTSQAVSKPPQSPTQESIAFNQPSQMSSPSRKSPSQPRKVESMLTRSPLTKSLQSNQSDGSDIKIMNKQLPPIDLPKPEDTKSSYSYNNQSPDEKTDIFSLKSKFNNSNSSSNYSNPTNYSSNSEKNWSSPRRKEKLNEFQEKINLKSKELPNLQPNSMSASATPSKMPAIKDFSIDFIAKALEDLNKGGNGDIDQYRRSVRRSKEDDQYRSKTTSNTPLRYNDSNEIPTRYDTINFKSPKTTLEGSPIRQSRPKSMYESFQMPIDNEKPRRTLSKAPSKSYTDLYSVVNRITPVTKKPYLSKAIARYSYKSQHQGELSFKKNWQIYIIHKQEDSWYLCELGGNCEEQAGNVGLVPGNYVIEGDNLF</sequence>
<dbReference type="Proteomes" id="UP001152531">
    <property type="component" value="Unassembled WGS sequence"/>
</dbReference>
<name>A0ACA9YDK8_9ASCO</name>
<accession>A0ACA9YDK8</accession>
<proteinExistence type="predicted"/>
<evidence type="ECO:0000313" key="1">
    <source>
        <dbReference type="EMBL" id="CAH6723142.1"/>
    </source>
</evidence>
<gene>
    <name evidence="1" type="ORF">CLIB1444_13S01288</name>
</gene>
<organism evidence="1 2">
    <name type="scientific">[Candida] jaroonii</name>
    <dbReference type="NCBI Taxonomy" id="467808"/>
    <lineage>
        <taxon>Eukaryota</taxon>
        <taxon>Fungi</taxon>
        <taxon>Dikarya</taxon>
        <taxon>Ascomycota</taxon>
        <taxon>Saccharomycotina</taxon>
        <taxon>Pichiomycetes</taxon>
        <taxon>Debaryomycetaceae</taxon>
        <taxon>Yamadazyma</taxon>
    </lineage>
</organism>
<evidence type="ECO:0000313" key="2">
    <source>
        <dbReference type="Proteomes" id="UP001152531"/>
    </source>
</evidence>
<comment type="caution">
    <text evidence="1">The sequence shown here is derived from an EMBL/GenBank/DDBJ whole genome shotgun (WGS) entry which is preliminary data.</text>
</comment>
<dbReference type="EMBL" id="CALSDN010000013">
    <property type="protein sequence ID" value="CAH6723142.1"/>
    <property type="molecule type" value="Genomic_DNA"/>
</dbReference>